<evidence type="ECO:0000313" key="2">
    <source>
        <dbReference type="EMBL" id="RNA29804.1"/>
    </source>
</evidence>
<reference evidence="2 3" key="1">
    <citation type="journal article" date="2018" name="Sci. Rep.">
        <title>Genomic signatures of local adaptation to the degree of environmental predictability in rotifers.</title>
        <authorList>
            <person name="Franch-Gras L."/>
            <person name="Hahn C."/>
            <person name="Garcia-Roger E.M."/>
            <person name="Carmona M.J."/>
            <person name="Serra M."/>
            <person name="Gomez A."/>
        </authorList>
    </citation>
    <scope>NUCLEOTIDE SEQUENCE [LARGE SCALE GENOMIC DNA]</scope>
    <source>
        <strain evidence="2">HYR1</strain>
    </source>
</reference>
<dbReference type="EMBL" id="REGN01002161">
    <property type="protein sequence ID" value="RNA29804.1"/>
    <property type="molecule type" value="Genomic_DNA"/>
</dbReference>
<organism evidence="2 3">
    <name type="scientific">Brachionus plicatilis</name>
    <name type="common">Marine rotifer</name>
    <name type="synonym">Brachionus muelleri</name>
    <dbReference type="NCBI Taxonomy" id="10195"/>
    <lineage>
        <taxon>Eukaryota</taxon>
        <taxon>Metazoa</taxon>
        <taxon>Spiralia</taxon>
        <taxon>Gnathifera</taxon>
        <taxon>Rotifera</taxon>
        <taxon>Eurotatoria</taxon>
        <taxon>Monogononta</taxon>
        <taxon>Pseudotrocha</taxon>
        <taxon>Ploima</taxon>
        <taxon>Brachionidae</taxon>
        <taxon>Brachionus</taxon>
    </lineage>
</organism>
<protein>
    <submittedName>
        <fullName evidence="2">Uncharacterized protein</fullName>
    </submittedName>
</protein>
<dbReference type="Proteomes" id="UP000276133">
    <property type="component" value="Unassembled WGS sequence"/>
</dbReference>
<dbReference type="AlphaFoldDB" id="A0A3M7S1X5"/>
<accession>A0A3M7S1X5</accession>
<evidence type="ECO:0000313" key="3">
    <source>
        <dbReference type="Proteomes" id="UP000276133"/>
    </source>
</evidence>
<gene>
    <name evidence="2" type="ORF">BpHYR1_053176</name>
</gene>
<proteinExistence type="predicted"/>
<keyword evidence="1" id="KW-1133">Transmembrane helix</keyword>
<name>A0A3M7S1X5_BRAPC</name>
<keyword evidence="1" id="KW-0812">Transmembrane</keyword>
<feature type="transmembrane region" description="Helical" evidence="1">
    <location>
        <begin position="66"/>
        <end position="85"/>
    </location>
</feature>
<evidence type="ECO:0000256" key="1">
    <source>
        <dbReference type="SAM" id="Phobius"/>
    </source>
</evidence>
<sequence length="148" mass="17435">MASMCQNLSSEGPKHVLPKLKSNSRIFFNFLNFIEIFYQLMLLDIIKSSMHKIYEWQFLRTKFYALSRAIETLALGLLVSAAQIFKIKKNQKNLRINLKKKKFFDNNFVKFKRKIKQTIKQFSPRAKVSIARERAGGPCFSKKQKYCN</sequence>
<comment type="caution">
    <text evidence="2">The sequence shown here is derived from an EMBL/GenBank/DDBJ whole genome shotgun (WGS) entry which is preliminary data.</text>
</comment>
<keyword evidence="3" id="KW-1185">Reference proteome</keyword>
<feature type="transmembrane region" description="Helical" evidence="1">
    <location>
        <begin position="26"/>
        <end position="46"/>
    </location>
</feature>
<keyword evidence="1" id="KW-0472">Membrane</keyword>